<accession>A0AB34KQ81</accession>
<dbReference type="GO" id="GO:0005743">
    <property type="term" value="C:mitochondrial inner membrane"/>
    <property type="evidence" value="ECO:0007669"/>
    <property type="project" value="UniProtKB-SubCell"/>
</dbReference>
<keyword evidence="2" id="KW-0812">Transmembrane</keyword>
<evidence type="ECO:0000313" key="11">
    <source>
        <dbReference type="Proteomes" id="UP000803884"/>
    </source>
</evidence>
<keyword evidence="6" id="KW-0472">Membrane</keyword>
<dbReference type="Pfam" id="PF07766">
    <property type="entry name" value="LETM1_RBD"/>
    <property type="match status" value="1"/>
</dbReference>
<dbReference type="PANTHER" id="PTHR14009:SF6">
    <property type="entry name" value="LETM1 RBD DOMAIN-CONTAINING PROTEIN"/>
    <property type="match status" value="1"/>
</dbReference>
<dbReference type="Proteomes" id="UP000803884">
    <property type="component" value="Unassembled WGS sequence"/>
</dbReference>
<evidence type="ECO:0000256" key="7">
    <source>
        <dbReference type="PROSITE-ProRule" id="PRU01094"/>
    </source>
</evidence>
<sequence length="391" mass="43622">MTTRYPSSCFQAVSCLPRTQHASSKLTTIVLRHQPAYSRPYTFTKSSARTKATKPTPPPPQITLSPSRRQTATQSAALNPPTSTLPPPLDLPSRGDLSTLIYLYRLGRAYGGFYKDGLKAVWNNHKAASALKKRVAAELNARKPDLASPVSASNRWRNFRDEAARKGVVTRAEFQQLERNARDIGKLPLFGLLVLLLGEWLPLLVPFIPNRVPGTCRIPKQVNGMREKSEERRRWSFRSGVEEPQAGQVAVEGGKWRMTEAENVKEVLKNMTPVQLMHLSCVLNQHSRVWDRVQLAPPAGLLRRSVGARVQYLALDDLLLVQSGGPTGLSSNELVIACEERGIDVLGKPEEKLRAELAGWIKKQRDDEGRGWAVIEMLFRRPNAWIGSNQG</sequence>
<dbReference type="GeneID" id="96005894"/>
<comment type="subcellular location">
    <subcellularLocation>
        <location evidence="1">Mitochondrion inner membrane</location>
        <topology evidence="1">Single-pass membrane protein</topology>
    </subcellularLocation>
</comment>
<evidence type="ECO:0000256" key="6">
    <source>
        <dbReference type="ARBA" id="ARBA00023136"/>
    </source>
</evidence>
<evidence type="ECO:0000313" key="10">
    <source>
        <dbReference type="EMBL" id="KAL1587277.1"/>
    </source>
</evidence>
<keyword evidence="11" id="KW-1185">Reference proteome</keyword>
<proteinExistence type="predicted"/>
<dbReference type="GO" id="GO:0043022">
    <property type="term" value="F:ribosome binding"/>
    <property type="evidence" value="ECO:0007669"/>
    <property type="project" value="InterPro"/>
</dbReference>
<evidence type="ECO:0000256" key="4">
    <source>
        <dbReference type="ARBA" id="ARBA00022989"/>
    </source>
</evidence>
<evidence type="ECO:0000256" key="8">
    <source>
        <dbReference type="SAM" id="MobiDB-lite"/>
    </source>
</evidence>
<comment type="caution">
    <text evidence="10">The sequence shown here is derived from an EMBL/GenBank/DDBJ whole genome shotgun (WGS) entry which is preliminary data.</text>
</comment>
<evidence type="ECO:0000256" key="5">
    <source>
        <dbReference type="ARBA" id="ARBA00023128"/>
    </source>
</evidence>
<dbReference type="RefSeq" id="XP_069230382.1">
    <property type="nucleotide sequence ID" value="XM_069373056.1"/>
</dbReference>
<dbReference type="AlphaFoldDB" id="A0AB34KQ81"/>
<reference evidence="10 11" key="1">
    <citation type="journal article" date="2020" name="Microbiol. Resour. Announc.">
        <title>Draft Genome Sequence of a Cladosporium Species Isolated from the Mesophotic Ascidian Didemnum maculosum.</title>
        <authorList>
            <person name="Gioti A."/>
            <person name="Siaperas R."/>
            <person name="Nikolaivits E."/>
            <person name="Le Goff G."/>
            <person name="Ouazzani J."/>
            <person name="Kotoulas G."/>
            <person name="Topakas E."/>
        </authorList>
    </citation>
    <scope>NUCLEOTIDE SEQUENCE [LARGE SCALE GENOMIC DNA]</scope>
    <source>
        <strain evidence="10 11">TM138-S3</strain>
    </source>
</reference>
<dbReference type="GO" id="GO:0030003">
    <property type="term" value="P:intracellular monoatomic cation homeostasis"/>
    <property type="evidence" value="ECO:0007669"/>
    <property type="project" value="TreeGrafter"/>
</dbReference>
<evidence type="ECO:0000256" key="3">
    <source>
        <dbReference type="ARBA" id="ARBA00022792"/>
    </source>
</evidence>
<keyword evidence="3" id="KW-0999">Mitochondrion inner membrane</keyword>
<name>A0AB34KQ81_9PEZI</name>
<evidence type="ECO:0000256" key="2">
    <source>
        <dbReference type="ARBA" id="ARBA00022692"/>
    </source>
</evidence>
<dbReference type="PROSITE" id="PS51758">
    <property type="entry name" value="LETM1_RBD"/>
    <property type="match status" value="1"/>
</dbReference>
<keyword evidence="4" id="KW-1133">Transmembrane helix</keyword>
<feature type="domain" description="Letm1 RBD" evidence="9">
    <location>
        <begin position="195"/>
        <end position="391"/>
    </location>
</feature>
<dbReference type="InterPro" id="IPR033122">
    <property type="entry name" value="LETM1-like_RBD"/>
</dbReference>
<evidence type="ECO:0000256" key="1">
    <source>
        <dbReference type="ARBA" id="ARBA00004434"/>
    </source>
</evidence>
<feature type="region of interest" description="Disordered" evidence="8">
    <location>
        <begin position="41"/>
        <end position="91"/>
    </location>
</feature>
<evidence type="ECO:0000259" key="9">
    <source>
        <dbReference type="PROSITE" id="PS51758"/>
    </source>
</evidence>
<keyword evidence="5 7" id="KW-0496">Mitochondrion</keyword>
<dbReference type="EMBL" id="JAAQHG020000011">
    <property type="protein sequence ID" value="KAL1587277.1"/>
    <property type="molecule type" value="Genomic_DNA"/>
</dbReference>
<dbReference type="InterPro" id="IPR044202">
    <property type="entry name" value="LETM1/MDM38-like"/>
</dbReference>
<organism evidence="10 11">
    <name type="scientific">Cladosporium halotolerans</name>
    <dbReference type="NCBI Taxonomy" id="1052096"/>
    <lineage>
        <taxon>Eukaryota</taxon>
        <taxon>Fungi</taxon>
        <taxon>Dikarya</taxon>
        <taxon>Ascomycota</taxon>
        <taxon>Pezizomycotina</taxon>
        <taxon>Dothideomycetes</taxon>
        <taxon>Dothideomycetidae</taxon>
        <taxon>Cladosporiales</taxon>
        <taxon>Cladosporiaceae</taxon>
        <taxon>Cladosporium</taxon>
    </lineage>
</organism>
<protein>
    <recommendedName>
        <fullName evidence="9">Letm1 RBD domain-containing protein</fullName>
    </recommendedName>
</protein>
<feature type="compositionally biased region" description="Polar residues" evidence="8">
    <location>
        <begin position="62"/>
        <end position="77"/>
    </location>
</feature>
<gene>
    <name evidence="10" type="ORF">WHR41_04450</name>
</gene>
<dbReference type="PANTHER" id="PTHR14009">
    <property type="entry name" value="LEUCINE ZIPPER-EF-HAND CONTAINING TRANSMEMBRANE PROTEIN"/>
    <property type="match status" value="1"/>
</dbReference>